<dbReference type="SUPFAM" id="SSF51556">
    <property type="entry name" value="Metallo-dependent hydrolases"/>
    <property type="match status" value="1"/>
</dbReference>
<dbReference type="Proteomes" id="UP000774617">
    <property type="component" value="Unassembled WGS sequence"/>
</dbReference>
<dbReference type="InterPro" id="IPR006680">
    <property type="entry name" value="Amidohydro-rel"/>
</dbReference>
<name>A0ABQ8GRV0_9PEZI</name>
<dbReference type="InterPro" id="IPR052358">
    <property type="entry name" value="Aro_Compnd_Degr_Hydrolases"/>
</dbReference>
<dbReference type="Gene3D" id="3.20.20.140">
    <property type="entry name" value="Metal-dependent hydrolases"/>
    <property type="match status" value="1"/>
</dbReference>
<reference evidence="2 3" key="1">
    <citation type="journal article" date="2021" name="Nat. Commun.">
        <title>Genetic determinants of endophytism in the Arabidopsis root mycobiome.</title>
        <authorList>
            <person name="Mesny F."/>
            <person name="Miyauchi S."/>
            <person name="Thiergart T."/>
            <person name="Pickel B."/>
            <person name="Atanasova L."/>
            <person name="Karlsson M."/>
            <person name="Huettel B."/>
            <person name="Barry K.W."/>
            <person name="Haridas S."/>
            <person name="Chen C."/>
            <person name="Bauer D."/>
            <person name="Andreopoulos W."/>
            <person name="Pangilinan J."/>
            <person name="LaButti K."/>
            <person name="Riley R."/>
            <person name="Lipzen A."/>
            <person name="Clum A."/>
            <person name="Drula E."/>
            <person name="Henrissat B."/>
            <person name="Kohler A."/>
            <person name="Grigoriev I.V."/>
            <person name="Martin F.M."/>
            <person name="Hacquard S."/>
        </authorList>
    </citation>
    <scope>NUCLEOTIDE SEQUENCE [LARGE SCALE GENOMIC DNA]</scope>
    <source>
        <strain evidence="2 3">MPI-SDFR-AT-0080</strain>
    </source>
</reference>
<feature type="domain" description="Amidohydrolase-related" evidence="1">
    <location>
        <begin position="41"/>
        <end position="304"/>
    </location>
</feature>
<evidence type="ECO:0000313" key="2">
    <source>
        <dbReference type="EMBL" id="KAH7063076.1"/>
    </source>
</evidence>
<gene>
    <name evidence="2" type="ORF">B0J12DRAFT_707088</name>
</gene>
<dbReference type="PANTHER" id="PTHR35563">
    <property type="entry name" value="BARREL METAL-DEPENDENT HYDROLASE, PUTATIVE (AFU_ORTHOLOGUE AFUA_1G16240)-RELATED"/>
    <property type="match status" value="1"/>
</dbReference>
<accession>A0ABQ8GRV0</accession>
<protein>
    <recommendedName>
        <fullName evidence="1">Amidohydrolase-related domain-containing protein</fullName>
    </recommendedName>
</protein>
<dbReference type="EMBL" id="JAGTJR010000002">
    <property type="protein sequence ID" value="KAH7063076.1"/>
    <property type="molecule type" value="Genomic_DNA"/>
</dbReference>
<comment type="caution">
    <text evidence="2">The sequence shown here is derived from an EMBL/GenBank/DDBJ whole genome shotgun (WGS) entry which is preliminary data.</text>
</comment>
<evidence type="ECO:0000259" key="1">
    <source>
        <dbReference type="Pfam" id="PF04909"/>
    </source>
</evidence>
<dbReference type="Pfam" id="PF04909">
    <property type="entry name" value="Amidohydro_2"/>
    <property type="match status" value="1"/>
</dbReference>
<dbReference type="InterPro" id="IPR032466">
    <property type="entry name" value="Metal_Hydrolase"/>
</dbReference>
<dbReference type="PANTHER" id="PTHR35563:SF2">
    <property type="entry name" value="BARREL METAL-DEPENDENT HYDROLASE, PUTATIVE (AFU_ORTHOLOGUE AFUA_1G16240)-RELATED"/>
    <property type="match status" value="1"/>
</dbReference>
<organism evidence="2 3">
    <name type="scientific">Macrophomina phaseolina</name>
    <dbReference type="NCBI Taxonomy" id="35725"/>
    <lineage>
        <taxon>Eukaryota</taxon>
        <taxon>Fungi</taxon>
        <taxon>Dikarya</taxon>
        <taxon>Ascomycota</taxon>
        <taxon>Pezizomycotina</taxon>
        <taxon>Dothideomycetes</taxon>
        <taxon>Dothideomycetes incertae sedis</taxon>
        <taxon>Botryosphaeriales</taxon>
        <taxon>Botryosphaeriaceae</taxon>
        <taxon>Macrophomina</taxon>
    </lineage>
</organism>
<proteinExistence type="predicted"/>
<evidence type="ECO:0000313" key="3">
    <source>
        <dbReference type="Proteomes" id="UP000774617"/>
    </source>
</evidence>
<keyword evidence="3" id="KW-1185">Reference proteome</keyword>
<sequence>MAPTTSLQASSYLSGFNSSEVIPSNSNPGTEVQWRLPAHSWDTHVHIFDPQAYPYDPDRQYTPMSASYAELLDFNANVSSTRTPQNIVFVQPSPYGTDNALILDTLRNRSSSSSTDEGDGDGGVLRAIVVIDPASATDEQLDEMDALGVRGVRVNAQGSGAEDGYVGLGEALREAGERVAAFERWMLQVYASGESWDYISDVVRELPLPVIADHQAGMQGLSALPTGITDVTMQPGFASLMSLAKEGKVYVKVSAFYRSSELTTGGYDDVEHLIRFFAREIPQQLIWGSDWPHTGSNRSEATKYVPEPFREVDNEAVLRNLLEWVGPELYYNMTVRTPARLYI</sequence>